<dbReference type="Pfam" id="PF06810">
    <property type="entry name" value="Phage_scaffold"/>
    <property type="match status" value="1"/>
</dbReference>
<dbReference type="EMBL" id="NPBJ01000010">
    <property type="protein sequence ID" value="PAE00750.1"/>
    <property type="molecule type" value="Genomic_DNA"/>
</dbReference>
<accession>A0ABX4H0V1</accession>
<dbReference type="Proteomes" id="UP000216852">
    <property type="component" value="Unassembled WGS sequence"/>
</dbReference>
<proteinExistence type="predicted"/>
<name>A0ABX4H0V1_9BACI</name>
<protein>
    <submittedName>
        <fullName evidence="3">Scaffolding protein</fullName>
    </submittedName>
</protein>
<keyword evidence="4" id="KW-1185">Reference proteome</keyword>
<feature type="region of interest" description="Disordered" evidence="2">
    <location>
        <begin position="187"/>
        <end position="206"/>
    </location>
</feature>
<evidence type="ECO:0000256" key="1">
    <source>
        <dbReference type="SAM" id="Coils"/>
    </source>
</evidence>
<feature type="region of interest" description="Disordered" evidence="2">
    <location>
        <begin position="154"/>
        <end position="182"/>
    </location>
</feature>
<reference evidence="3 4" key="1">
    <citation type="submission" date="2017-07" db="EMBL/GenBank/DDBJ databases">
        <title>Isolation and whole genome analysis of endospore-forming bacteria from heroin.</title>
        <authorList>
            <person name="Kalinowski J."/>
            <person name="Ahrens B."/>
            <person name="Al-Dilaimi A."/>
            <person name="Winkler A."/>
            <person name="Wibberg D."/>
            <person name="Schleenbecker U."/>
            <person name="Ruckert C."/>
            <person name="Wolfel R."/>
            <person name="Grass G."/>
        </authorList>
    </citation>
    <scope>NUCLEOTIDE SEQUENCE [LARGE SCALE GENOMIC DNA]</scope>
    <source>
        <strain evidence="3 4">7517-1</strain>
    </source>
</reference>
<evidence type="ECO:0000313" key="4">
    <source>
        <dbReference type="Proteomes" id="UP000216852"/>
    </source>
</evidence>
<gene>
    <name evidence="3" type="ORF">CHH48_05595</name>
</gene>
<dbReference type="InterPro" id="IPR009636">
    <property type="entry name" value="SCAF"/>
</dbReference>
<comment type="caution">
    <text evidence="3">The sequence shown here is derived from an EMBL/GenBank/DDBJ whole genome shotgun (WGS) entry which is preliminary data.</text>
</comment>
<feature type="coiled-coil region" evidence="1">
    <location>
        <begin position="38"/>
        <end position="96"/>
    </location>
</feature>
<sequence length="206" mass="23323">MDLKELLGEELYQQVSEKAGSHKLAVVNDGQWFPKEKFDQVNNDNKELKDQLKERDGQLKDLGKKAQGNDDLQQQIKDLQQKNKDTADEYQAKLDAQSFDYALSDALRNAKARNPKAIKALLDTEAIKLDGDKLLGLEKQLKGLQESDAYLFEVEQAPQGPKGRTPNPGGKGEPGLITRDQFNNMNYTERAQLYNDNPDLYKKLNN</sequence>
<evidence type="ECO:0000256" key="2">
    <source>
        <dbReference type="SAM" id="MobiDB-lite"/>
    </source>
</evidence>
<dbReference type="RefSeq" id="WP_095220242.1">
    <property type="nucleotide sequence ID" value="NZ_NPBJ01000010.1"/>
</dbReference>
<organism evidence="3 4">
    <name type="scientific">Terribacillus saccharophilus</name>
    <dbReference type="NCBI Taxonomy" id="361277"/>
    <lineage>
        <taxon>Bacteria</taxon>
        <taxon>Bacillati</taxon>
        <taxon>Bacillota</taxon>
        <taxon>Bacilli</taxon>
        <taxon>Bacillales</taxon>
        <taxon>Bacillaceae</taxon>
        <taxon>Terribacillus</taxon>
    </lineage>
</organism>
<evidence type="ECO:0000313" key="3">
    <source>
        <dbReference type="EMBL" id="PAE00750.1"/>
    </source>
</evidence>
<keyword evidence="1" id="KW-0175">Coiled coil</keyword>